<organism evidence="3 4">
    <name type="scientific">Alosa alosa</name>
    <name type="common">allis shad</name>
    <dbReference type="NCBI Taxonomy" id="278164"/>
    <lineage>
        <taxon>Eukaryota</taxon>
        <taxon>Metazoa</taxon>
        <taxon>Chordata</taxon>
        <taxon>Craniata</taxon>
        <taxon>Vertebrata</taxon>
        <taxon>Euteleostomi</taxon>
        <taxon>Actinopterygii</taxon>
        <taxon>Neopterygii</taxon>
        <taxon>Teleostei</taxon>
        <taxon>Clupei</taxon>
        <taxon>Clupeiformes</taxon>
        <taxon>Clupeoidei</taxon>
        <taxon>Clupeidae</taxon>
        <taxon>Alosa</taxon>
    </lineage>
</organism>
<comment type="caution">
    <text evidence="3">The sequence shown here is derived from an EMBL/GenBank/DDBJ whole genome shotgun (WGS) entry which is preliminary data.</text>
</comment>
<proteinExistence type="predicted"/>
<evidence type="ECO:0000256" key="1">
    <source>
        <dbReference type="SAM" id="Coils"/>
    </source>
</evidence>
<evidence type="ECO:0008006" key="5">
    <source>
        <dbReference type="Google" id="ProtNLM"/>
    </source>
</evidence>
<sequence>MKPVLFVVLFVVLLGLSLDLAAAQQQALMDYLERRLQAIEDRISLWHEQTTRYAAELREVKQQMVSQLEVLDKRGRVSFRAGWAGLWRGWAWA</sequence>
<protein>
    <recommendedName>
        <fullName evidence="5">Apolipoprotein E</fullName>
    </recommendedName>
</protein>
<gene>
    <name evidence="3" type="ORF">AALO_G00146180</name>
</gene>
<reference evidence="3" key="1">
    <citation type="submission" date="2020-10" db="EMBL/GenBank/DDBJ databases">
        <title>Chromosome-scale genome assembly of the Allis shad, Alosa alosa.</title>
        <authorList>
            <person name="Margot Z."/>
            <person name="Christophe K."/>
            <person name="Cabau C."/>
            <person name="Louis A."/>
            <person name="Berthelot C."/>
            <person name="Parey E."/>
            <person name="Roest Crollius H."/>
            <person name="Montfort J."/>
            <person name="Robinson-Rechavi M."/>
            <person name="Bucao C."/>
            <person name="Bouchez O."/>
            <person name="Gislard M."/>
            <person name="Lluch J."/>
            <person name="Milhes M."/>
            <person name="Lampietro C."/>
            <person name="Lopez Roques C."/>
            <person name="Donnadieu C."/>
            <person name="Braasch I."/>
            <person name="Desvignes T."/>
            <person name="Postlethwait J."/>
            <person name="Bobe J."/>
            <person name="Guiguen Y."/>
        </authorList>
    </citation>
    <scope>NUCLEOTIDE SEQUENCE</scope>
    <source>
        <strain evidence="3">M-15738</strain>
        <tissue evidence="3">Blood</tissue>
    </source>
</reference>
<accession>A0AAV6GMY0</accession>
<evidence type="ECO:0000313" key="3">
    <source>
        <dbReference type="EMBL" id="KAG5275327.1"/>
    </source>
</evidence>
<feature type="coiled-coil region" evidence="1">
    <location>
        <begin position="22"/>
        <end position="74"/>
    </location>
</feature>
<feature type="signal peptide" evidence="2">
    <location>
        <begin position="1"/>
        <end position="23"/>
    </location>
</feature>
<dbReference type="AlphaFoldDB" id="A0AAV6GMY0"/>
<dbReference type="EMBL" id="JADWDJ010000010">
    <property type="protein sequence ID" value="KAG5275327.1"/>
    <property type="molecule type" value="Genomic_DNA"/>
</dbReference>
<evidence type="ECO:0000256" key="2">
    <source>
        <dbReference type="SAM" id="SignalP"/>
    </source>
</evidence>
<evidence type="ECO:0000313" key="4">
    <source>
        <dbReference type="Proteomes" id="UP000823561"/>
    </source>
</evidence>
<keyword evidence="4" id="KW-1185">Reference proteome</keyword>
<dbReference type="Proteomes" id="UP000823561">
    <property type="component" value="Chromosome 10"/>
</dbReference>
<keyword evidence="2" id="KW-0732">Signal</keyword>
<keyword evidence="1" id="KW-0175">Coiled coil</keyword>
<name>A0AAV6GMY0_9TELE</name>
<feature type="chain" id="PRO_5043978001" description="Apolipoprotein E" evidence="2">
    <location>
        <begin position="24"/>
        <end position="93"/>
    </location>
</feature>